<comment type="caution">
    <text evidence="1">The sequence shown here is derived from an EMBL/GenBank/DDBJ whole genome shotgun (WGS) entry which is preliminary data.</text>
</comment>
<dbReference type="Proteomes" id="UP000190037">
    <property type="component" value="Unassembled WGS sequence"/>
</dbReference>
<protein>
    <recommendedName>
        <fullName evidence="3">CinY protein</fullName>
    </recommendedName>
</protein>
<organism evidence="1 2">
    <name type="scientific">Embleya scabrispora</name>
    <dbReference type="NCBI Taxonomy" id="159449"/>
    <lineage>
        <taxon>Bacteria</taxon>
        <taxon>Bacillati</taxon>
        <taxon>Actinomycetota</taxon>
        <taxon>Actinomycetes</taxon>
        <taxon>Kitasatosporales</taxon>
        <taxon>Streptomycetaceae</taxon>
        <taxon>Embleya</taxon>
    </lineage>
</organism>
<accession>A0A1T3NLU9</accession>
<sequence length="338" mass="36700">MNASSAPRSAPARLGPRHGSWRIRTALAVSAALAYVPVAAVPAHAFGPDTHTDITTRALPGFQKLSLAAMAAHKIDNTHWGAIQTNDHIHAEQTRYHCDDADYLATGSYPRTRQQATDELLACVQTAIVGFDKAVAAADRLVDAGGHIKAAEVALGHPCTYDDRRGRAKCEVFEHLGHAWHVVEDFYAHSNWSDQADPKHGIGLGNPPGLQQRKPAPFFTLRTYSHQSTAAWKKDAAKTVDPRLTTGCVPGEYEHDGKKADCKGRINHYDSAGQKGLSKESSRGNIGDNANQAVKVAVADIERQWQDFRDELLAKYPGRGKKMICALTHDTPTDSTCG</sequence>
<evidence type="ECO:0008006" key="3">
    <source>
        <dbReference type="Google" id="ProtNLM"/>
    </source>
</evidence>
<dbReference type="EMBL" id="MWQN01000003">
    <property type="protein sequence ID" value="OPC77712.1"/>
    <property type="molecule type" value="Genomic_DNA"/>
</dbReference>
<name>A0A1T3NLU9_9ACTN</name>
<evidence type="ECO:0000313" key="2">
    <source>
        <dbReference type="Proteomes" id="UP000190037"/>
    </source>
</evidence>
<proteinExistence type="predicted"/>
<evidence type="ECO:0000313" key="1">
    <source>
        <dbReference type="EMBL" id="OPC77712.1"/>
    </source>
</evidence>
<dbReference type="AlphaFoldDB" id="A0A1T3NLU9"/>
<dbReference type="OrthoDB" id="319873at2"/>
<dbReference type="RefSeq" id="WP_078980805.1">
    <property type="nucleotide sequence ID" value="NZ_MWQN01000003.1"/>
</dbReference>
<reference evidence="1 2" key="1">
    <citation type="submission" date="2017-03" db="EMBL/GenBank/DDBJ databases">
        <title>Draft genome sequence of Streptomyces scabrisporus NF3, endophyte isolated from Amphipterygium adstringens.</title>
        <authorList>
            <person name="Vazquez M."/>
            <person name="Ceapa C.D."/>
            <person name="Rodriguez Luna D."/>
            <person name="Sanchez Esquivel S."/>
        </authorList>
    </citation>
    <scope>NUCLEOTIDE SEQUENCE [LARGE SCALE GENOMIC DNA]</scope>
    <source>
        <strain evidence="1 2">NF3</strain>
    </source>
</reference>
<gene>
    <name evidence="1" type="ORF">B4N89_36055</name>
</gene>
<keyword evidence="2" id="KW-1185">Reference proteome</keyword>